<feature type="compositionally biased region" description="Polar residues" evidence="1">
    <location>
        <begin position="80"/>
        <end position="92"/>
    </location>
</feature>
<evidence type="ECO:0000313" key="3">
    <source>
        <dbReference type="Proteomes" id="UP001321473"/>
    </source>
</evidence>
<reference evidence="2 3" key="1">
    <citation type="journal article" date="2023" name="Arcadia Sci">
        <title>De novo assembly of a long-read Amblyomma americanum tick genome.</title>
        <authorList>
            <person name="Chou S."/>
            <person name="Poskanzer K.E."/>
            <person name="Rollins M."/>
            <person name="Thuy-Boun P.S."/>
        </authorList>
    </citation>
    <scope>NUCLEOTIDE SEQUENCE [LARGE SCALE GENOMIC DNA]</scope>
    <source>
        <strain evidence="2">F_SG_1</strain>
        <tissue evidence="2">Salivary glands</tissue>
    </source>
</reference>
<accession>A0AAQ4DU34</accession>
<organism evidence="2 3">
    <name type="scientific">Amblyomma americanum</name>
    <name type="common">Lone star tick</name>
    <dbReference type="NCBI Taxonomy" id="6943"/>
    <lineage>
        <taxon>Eukaryota</taxon>
        <taxon>Metazoa</taxon>
        <taxon>Ecdysozoa</taxon>
        <taxon>Arthropoda</taxon>
        <taxon>Chelicerata</taxon>
        <taxon>Arachnida</taxon>
        <taxon>Acari</taxon>
        <taxon>Parasitiformes</taxon>
        <taxon>Ixodida</taxon>
        <taxon>Ixodoidea</taxon>
        <taxon>Ixodidae</taxon>
        <taxon>Amblyomminae</taxon>
        <taxon>Amblyomma</taxon>
    </lineage>
</organism>
<name>A0AAQ4DU34_AMBAM</name>
<dbReference type="Proteomes" id="UP001321473">
    <property type="component" value="Unassembled WGS sequence"/>
</dbReference>
<gene>
    <name evidence="2" type="ORF">V5799_007245</name>
</gene>
<evidence type="ECO:0000256" key="1">
    <source>
        <dbReference type="SAM" id="MobiDB-lite"/>
    </source>
</evidence>
<dbReference type="EMBL" id="JARKHS020026830">
    <property type="protein sequence ID" value="KAK8765974.1"/>
    <property type="molecule type" value="Genomic_DNA"/>
</dbReference>
<dbReference type="AlphaFoldDB" id="A0AAQ4DU34"/>
<evidence type="ECO:0000313" key="2">
    <source>
        <dbReference type="EMBL" id="KAK8765974.1"/>
    </source>
</evidence>
<protein>
    <submittedName>
        <fullName evidence="2">Uncharacterized protein</fullName>
    </submittedName>
</protein>
<feature type="compositionally biased region" description="Low complexity" evidence="1">
    <location>
        <begin position="221"/>
        <end position="254"/>
    </location>
</feature>
<comment type="caution">
    <text evidence="2">The sequence shown here is derived from an EMBL/GenBank/DDBJ whole genome shotgun (WGS) entry which is preliminary data.</text>
</comment>
<feature type="region of interest" description="Disordered" evidence="1">
    <location>
        <begin position="59"/>
        <end position="99"/>
    </location>
</feature>
<sequence>MMRTWTMLAWRFVLTLALLLLALYLIVSGMVWAARQAATRKQRATDVSLKTGLSRSAYTSVTVTTPGPDPDHTSKKTDIETTSSTAENSPSDIATTTTTTTDKTITTPLTTEEDSTITTRPTTITMKTTATHTTREETTTTTTTPTTTTIATTTTATTTKTTASTTTTPTTATITTTTKTTKTTSSTATTPTTTTIETTTKTTKTTGATATTPITKMKTTTTTRATKATTTTPTTTTPPSRTTTKKLTTTTTAKPTRRIGNGDSLAYDAELFFLSSKHCHYCHYFSRNMKIHLSAVDEVRAAEESTCRSPRCTGKEIKFEFCEKPIPGSYADMVEEICRNVTDDVPFLCNDGHNRFRSADECHKQCMERNPPEKLCEDAPDLIPCQSKHLRRTWWFYNWGRQVVIRVPTSLGTP</sequence>
<feature type="region of interest" description="Disordered" evidence="1">
    <location>
        <begin position="221"/>
        <end position="257"/>
    </location>
</feature>
<proteinExistence type="predicted"/>
<feature type="compositionally biased region" description="Basic and acidic residues" evidence="1">
    <location>
        <begin position="69"/>
        <end position="79"/>
    </location>
</feature>
<keyword evidence="3" id="KW-1185">Reference proteome</keyword>